<proteinExistence type="predicted"/>
<sequence>MSCVLCSLKALLGAIGVGEKSATVIGATFQWFLRDLTGMLGGILFTFYQVPYSCSFNHAFHSLHCSLLHPNMSFWPWMLLKELVWGVLG</sequence>
<evidence type="ECO:0000259" key="1">
    <source>
        <dbReference type="Pfam" id="PF04884"/>
    </source>
</evidence>
<dbReference type="Proteomes" id="UP000238479">
    <property type="component" value="Chromosome 4"/>
</dbReference>
<dbReference type="Gramene" id="PRQ40651">
    <property type="protein sequence ID" value="PRQ40651"/>
    <property type="gene ID" value="RchiOBHm_Chr4g0438381"/>
</dbReference>
<protein>
    <submittedName>
        <fullName evidence="2">Putative Root UVB sensitive family</fullName>
    </submittedName>
</protein>
<dbReference type="STRING" id="74649.A0A2P6R2K2"/>
<evidence type="ECO:0000313" key="3">
    <source>
        <dbReference type="Proteomes" id="UP000238479"/>
    </source>
</evidence>
<name>A0A2P6R2K2_ROSCH</name>
<reference evidence="2 3" key="1">
    <citation type="journal article" date="2018" name="Nat. Genet.">
        <title>The Rosa genome provides new insights in the design of modern roses.</title>
        <authorList>
            <person name="Bendahmane M."/>
        </authorList>
    </citation>
    <scope>NUCLEOTIDE SEQUENCE [LARGE SCALE GENOMIC DNA]</scope>
    <source>
        <strain evidence="3">cv. Old Blush</strain>
    </source>
</reference>
<comment type="caution">
    <text evidence="2">The sequence shown here is derived from an EMBL/GenBank/DDBJ whole genome shotgun (WGS) entry which is preliminary data.</text>
</comment>
<organism evidence="2 3">
    <name type="scientific">Rosa chinensis</name>
    <name type="common">China rose</name>
    <dbReference type="NCBI Taxonomy" id="74649"/>
    <lineage>
        <taxon>Eukaryota</taxon>
        <taxon>Viridiplantae</taxon>
        <taxon>Streptophyta</taxon>
        <taxon>Embryophyta</taxon>
        <taxon>Tracheophyta</taxon>
        <taxon>Spermatophyta</taxon>
        <taxon>Magnoliopsida</taxon>
        <taxon>eudicotyledons</taxon>
        <taxon>Gunneridae</taxon>
        <taxon>Pentapetalae</taxon>
        <taxon>rosids</taxon>
        <taxon>fabids</taxon>
        <taxon>Rosales</taxon>
        <taxon>Rosaceae</taxon>
        <taxon>Rosoideae</taxon>
        <taxon>Rosoideae incertae sedis</taxon>
        <taxon>Rosa</taxon>
    </lineage>
</organism>
<dbReference type="EMBL" id="PDCK01000042">
    <property type="protein sequence ID" value="PRQ40651.1"/>
    <property type="molecule type" value="Genomic_DNA"/>
</dbReference>
<dbReference type="InterPro" id="IPR054549">
    <property type="entry name" value="UVB_sens_RUS_dom"/>
</dbReference>
<evidence type="ECO:0000313" key="2">
    <source>
        <dbReference type="EMBL" id="PRQ40651.1"/>
    </source>
</evidence>
<feature type="domain" description="Protein root UVB sensitive/RUS" evidence="1">
    <location>
        <begin position="5"/>
        <end position="47"/>
    </location>
</feature>
<keyword evidence="3" id="KW-1185">Reference proteome</keyword>
<dbReference type="AlphaFoldDB" id="A0A2P6R2K2"/>
<dbReference type="Pfam" id="PF04884">
    <property type="entry name" value="UVB_sens_prot"/>
    <property type="match status" value="1"/>
</dbReference>
<accession>A0A2P6R2K2</accession>
<gene>
    <name evidence="2" type="ORF">RchiOBHm_Chr4g0438381</name>
</gene>